<evidence type="ECO:0000313" key="3">
    <source>
        <dbReference type="Proteomes" id="UP001165121"/>
    </source>
</evidence>
<comment type="caution">
    <text evidence="2">The sequence shown here is derived from an EMBL/GenBank/DDBJ whole genome shotgun (WGS) entry which is preliminary data.</text>
</comment>
<evidence type="ECO:0000256" key="1">
    <source>
        <dbReference type="SAM" id="MobiDB-lite"/>
    </source>
</evidence>
<dbReference type="EMBL" id="BSXT01002793">
    <property type="protein sequence ID" value="GMF50952.1"/>
    <property type="molecule type" value="Genomic_DNA"/>
</dbReference>
<protein>
    <submittedName>
        <fullName evidence="2">Unnamed protein product</fullName>
    </submittedName>
</protein>
<keyword evidence="3" id="KW-1185">Reference proteome</keyword>
<dbReference type="AlphaFoldDB" id="A0A9W6XZD0"/>
<sequence length="155" mass="17279">MPSLVCQEPQSFNQRSSPGPEIDVEGSSHHDVPEALRIWYRLQCNELTLAKKAGPQYVDLKWRSATSVNVERLFSTTKCTLVYLRKSINAETLKMILYLRLNLDLVTNEVSSKTLKTAGECRGSGVACVGGRRRLTKSEYESVRSISTGSSNLKP</sequence>
<feature type="compositionally biased region" description="Polar residues" evidence="1">
    <location>
        <begin position="8"/>
        <end position="17"/>
    </location>
</feature>
<name>A0A9W6XZD0_9STRA</name>
<dbReference type="SUPFAM" id="SSF53098">
    <property type="entry name" value="Ribonuclease H-like"/>
    <property type="match status" value="1"/>
</dbReference>
<reference evidence="2" key="1">
    <citation type="submission" date="2023-04" db="EMBL/GenBank/DDBJ databases">
        <title>Phytophthora fragariaefolia NBRC 109709.</title>
        <authorList>
            <person name="Ichikawa N."/>
            <person name="Sato H."/>
            <person name="Tonouchi N."/>
        </authorList>
    </citation>
    <scope>NUCLEOTIDE SEQUENCE</scope>
    <source>
        <strain evidence="2">NBRC 109709</strain>
    </source>
</reference>
<evidence type="ECO:0000313" key="2">
    <source>
        <dbReference type="EMBL" id="GMF50952.1"/>
    </source>
</evidence>
<organism evidence="2 3">
    <name type="scientific">Phytophthora fragariaefolia</name>
    <dbReference type="NCBI Taxonomy" id="1490495"/>
    <lineage>
        <taxon>Eukaryota</taxon>
        <taxon>Sar</taxon>
        <taxon>Stramenopiles</taxon>
        <taxon>Oomycota</taxon>
        <taxon>Peronosporomycetes</taxon>
        <taxon>Peronosporales</taxon>
        <taxon>Peronosporaceae</taxon>
        <taxon>Phytophthora</taxon>
    </lineage>
</organism>
<dbReference type="InterPro" id="IPR012337">
    <property type="entry name" value="RNaseH-like_sf"/>
</dbReference>
<feature type="region of interest" description="Disordered" evidence="1">
    <location>
        <begin position="1"/>
        <end position="27"/>
    </location>
</feature>
<gene>
    <name evidence="2" type="ORF">Pfra01_002045900</name>
</gene>
<proteinExistence type="predicted"/>
<dbReference type="Proteomes" id="UP001165121">
    <property type="component" value="Unassembled WGS sequence"/>
</dbReference>
<dbReference type="OrthoDB" id="101998at2759"/>
<accession>A0A9W6XZD0</accession>